<feature type="transmembrane region" description="Helical" evidence="5">
    <location>
        <begin position="119"/>
        <end position="145"/>
    </location>
</feature>
<protein>
    <recommendedName>
        <fullName evidence="6">G-protein coupled receptors family 1 profile domain-containing protein</fullName>
    </recommendedName>
</protein>
<accession>A0A818HWZ0</accession>
<proteinExistence type="predicted"/>
<feature type="transmembrane region" description="Helical" evidence="5">
    <location>
        <begin position="224"/>
        <end position="248"/>
    </location>
</feature>
<dbReference type="PROSITE" id="PS50262">
    <property type="entry name" value="G_PROTEIN_RECEP_F1_2"/>
    <property type="match status" value="1"/>
</dbReference>
<keyword evidence="3 5" id="KW-1133">Transmembrane helix</keyword>
<reference evidence="8" key="1">
    <citation type="submission" date="2021-02" db="EMBL/GenBank/DDBJ databases">
        <authorList>
            <person name="Nowell W R."/>
        </authorList>
    </citation>
    <scope>NUCLEOTIDE SEQUENCE</scope>
</reference>
<evidence type="ECO:0000313" key="7">
    <source>
        <dbReference type="EMBL" id="CAF1363953.1"/>
    </source>
</evidence>
<dbReference type="GO" id="GO:0016020">
    <property type="term" value="C:membrane"/>
    <property type="evidence" value="ECO:0007669"/>
    <property type="project" value="UniProtKB-SubCell"/>
</dbReference>
<dbReference type="SUPFAM" id="SSF81321">
    <property type="entry name" value="Family A G protein-coupled receptor-like"/>
    <property type="match status" value="1"/>
</dbReference>
<dbReference type="EMBL" id="CAJOAZ010000068">
    <property type="protein sequence ID" value="CAF3515804.1"/>
    <property type="molecule type" value="Genomic_DNA"/>
</dbReference>
<feature type="transmembrane region" description="Helical" evidence="5">
    <location>
        <begin position="260"/>
        <end position="279"/>
    </location>
</feature>
<evidence type="ECO:0000256" key="4">
    <source>
        <dbReference type="ARBA" id="ARBA00023136"/>
    </source>
</evidence>
<dbReference type="AlphaFoldDB" id="A0A818HWZ0"/>
<sequence>MYLYQYGGPLLMVAGSVGCILSLLVFSTKSLRKNPCSIYFIAYNIANLCQICTTFLQAILAYGYNIDISVSSISFCRFICYIGYVFDILSPFYLILASIDRMLVTSRNARTRKFSNNHLAYGSVISGTIFWMLFHIHIFIFFRIIEVIPNYYICYTNSNVYLAFANYYGLIKTIIIPILMLIFEVYTIKNIQSSHRTRAAPLTTTVGGNTLNPSRFTDHQLMRILFINVTVYIIFNLFPVIVAIYNQINQYQMNLFLTSLSHFVYYIPISIGCYTNLIVSKTFRNKTKNLLLCK</sequence>
<keyword evidence="4 5" id="KW-0472">Membrane</keyword>
<dbReference type="InterPro" id="IPR017452">
    <property type="entry name" value="GPCR_Rhodpsn_7TM"/>
</dbReference>
<evidence type="ECO:0000256" key="2">
    <source>
        <dbReference type="ARBA" id="ARBA00022692"/>
    </source>
</evidence>
<name>A0A818HWZ0_9BILA</name>
<dbReference type="Proteomes" id="UP000663844">
    <property type="component" value="Unassembled WGS sequence"/>
</dbReference>
<feature type="transmembrane region" description="Helical" evidence="5">
    <location>
        <begin position="81"/>
        <end position="99"/>
    </location>
</feature>
<dbReference type="Gene3D" id="1.20.1070.10">
    <property type="entry name" value="Rhodopsin 7-helix transmembrane proteins"/>
    <property type="match status" value="1"/>
</dbReference>
<feature type="transmembrane region" description="Helical" evidence="5">
    <location>
        <begin position="165"/>
        <end position="188"/>
    </location>
</feature>
<gene>
    <name evidence="7" type="ORF">JYZ213_LOCUS35743</name>
    <name evidence="8" type="ORF">OXD698_LOCUS2143</name>
</gene>
<evidence type="ECO:0000313" key="9">
    <source>
        <dbReference type="Proteomes" id="UP000663844"/>
    </source>
</evidence>
<feature type="domain" description="G-protein coupled receptors family 1 profile" evidence="6">
    <location>
        <begin position="18"/>
        <end position="279"/>
    </location>
</feature>
<dbReference type="EMBL" id="CAJNOG010000816">
    <property type="protein sequence ID" value="CAF1363953.1"/>
    <property type="molecule type" value="Genomic_DNA"/>
</dbReference>
<evidence type="ECO:0000259" key="6">
    <source>
        <dbReference type="PROSITE" id="PS50262"/>
    </source>
</evidence>
<evidence type="ECO:0000256" key="3">
    <source>
        <dbReference type="ARBA" id="ARBA00022989"/>
    </source>
</evidence>
<comment type="subcellular location">
    <subcellularLocation>
        <location evidence="1">Membrane</location>
    </subcellularLocation>
</comment>
<organism evidence="8 9">
    <name type="scientific">Adineta steineri</name>
    <dbReference type="NCBI Taxonomy" id="433720"/>
    <lineage>
        <taxon>Eukaryota</taxon>
        <taxon>Metazoa</taxon>
        <taxon>Spiralia</taxon>
        <taxon>Gnathifera</taxon>
        <taxon>Rotifera</taxon>
        <taxon>Eurotatoria</taxon>
        <taxon>Bdelloidea</taxon>
        <taxon>Adinetida</taxon>
        <taxon>Adinetidae</taxon>
        <taxon>Adineta</taxon>
    </lineage>
</organism>
<evidence type="ECO:0000256" key="1">
    <source>
        <dbReference type="ARBA" id="ARBA00004370"/>
    </source>
</evidence>
<dbReference type="Proteomes" id="UP000663845">
    <property type="component" value="Unassembled WGS sequence"/>
</dbReference>
<evidence type="ECO:0000256" key="5">
    <source>
        <dbReference type="SAM" id="Phobius"/>
    </source>
</evidence>
<evidence type="ECO:0000313" key="8">
    <source>
        <dbReference type="EMBL" id="CAF3515804.1"/>
    </source>
</evidence>
<feature type="transmembrane region" description="Helical" evidence="5">
    <location>
        <begin position="38"/>
        <end position="61"/>
    </location>
</feature>
<keyword evidence="2 5" id="KW-0812">Transmembrane</keyword>
<feature type="transmembrane region" description="Helical" evidence="5">
    <location>
        <begin position="6"/>
        <end position="26"/>
    </location>
</feature>
<comment type="caution">
    <text evidence="8">The sequence shown here is derived from an EMBL/GenBank/DDBJ whole genome shotgun (WGS) entry which is preliminary data.</text>
</comment>